<feature type="transmembrane region" description="Helical" evidence="1">
    <location>
        <begin position="21"/>
        <end position="40"/>
    </location>
</feature>
<protein>
    <submittedName>
        <fullName evidence="2">DUF3352 domain-containing protein</fullName>
    </submittedName>
</protein>
<dbReference type="AlphaFoldDB" id="A0A9X4MCA0"/>
<dbReference type="Proteomes" id="UP001152872">
    <property type="component" value="Unassembled WGS sequence"/>
</dbReference>
<keyword evidence="1" id="KW-1133">Transmembrane helix</keyword>
<evidence type="ECO:0000313" key="2">
    <source>
        <dbReference type="EMBL" id="MDG3496447.1"/>
    </source>
</evidence>
<dbReference type="RefSeq" id="WP_040689326.1">
    <property type="nucleotide sequence ID" value="NZ_VBTY01000187.1"/>
</dbReference>
<dbReference type="EMBL" id="VBTY01000187">
    <property type="protein sequence ID" value="MDG3496447.1"/>
    <property type="molecule type" value="Genomic_DNA"/>
</dbReference>
<proteinExistence type="predicted"/>
<organism evidence="2 3">
    <name type="scientific">Pseudanabaena catenata USMAC16</name>
    <dbReference type="NCBI Taxonomy" id="1855837"/>
    <lineage>
        <taxon>Bacteria</taxon>
        <taxon>Bacillati</taxon>
        <taxon>Cyanobacteriota</taxon>
        <taxon>Cyanophyceae</taxon>
        <taxon>Pseudanabaenales</taxon>
        <taxon>Pseudanabaenaceae</taxon>
        <taxon>Pseudanabaena</taxon>
    </lineage>
</organism>
<keyword evidence="1" id="KW-0812">Transmembrane</keyword>
<dbReference type="Pfam" id="PF11832">
    <property type="entry name" value="DUF3352"/>
    <property type="match status" value="1"/>
</dbReference>
<evidence type="ECO:0000256" key="1">
    <source>
        <dbReference type="SAM" id="Phobius"/>
    </source>
</evidence>
<name>A0A9X4MCA0_9CYAN</name>
<reference evidence="2" key="1">
    <citation type="submission" date="2019-05" db="EMBL/GenBank/DDBJ databases">
        <title>Whole genome sequencing of Pseudanabaena catenata USMAC16.</title>
        <authorList>
            <person name="Khan Z."/>
            <person name="Omar W.M."/>
            <person name="Convey P."/>
            <person name="Merican F."/>
            <person name="Najimudin N."/>
        </authorList>
    </citation>
    <scope>NUCLEOTIDE SEQUENCE</scope>
    <source>
        <strain evidence="2">USMAC16</strain>
    </source>
</reference>
<gene>
    <name evidence="2" type="ORF">FEV09_18060</name>
</gene>
<evidence type="ECO:0000313" key="3">
    <source>
        <dbReference type="Proteomes" id="UP001152872"/>
    </source>
</evidence>
<sequence length="571" mass="61176">MSKSSRTSKSAKSKQSSMLMYIGIGAATIAAGAGGAYFFAQRSQSIKGILGAAAAIPQEAQVVMAFNTKSEPWNKLAQFGTPASQKLIGDGITKSPLNSLLIQSKTEYSRDVQPWLEGYIITALVPNAAQAKAPAATLIIAPTRDSGKSDLFLEKYRGALSQQGAKFSPKQYKDVTYYESPTRDPNNSVVTANIGGQYVAIATNANLIQKAIDTYKGNSPSLAKKSIFAKIYGNSQQTKIAEPLLQVYLDGEVALEFIGSQANLNLNEAAITQSRRELDAMTLTGGTQKEGLRFEINTYLKNDNSNPLANNEAKVLSLLPQETFLLVSGVNLYQSWQSLVAQAKGNASSAQLIEQIRKAVKDSTKLDLDQDILKWMNGEFAIAAIPNNQGILANPGFGFVAIAQAGDLNAAQSTLDKIDKVAQSNSGGILPKGVDLKPKQIGDKSVVTWAIGNTTVATRGSLDNNFVFWSMGDLADTFVPKASNNLPDSSAFKILTTDIPKSNGGYFYLNMTTALSLADRLLPPEVKSNPSFTEIRSVLDAINGIAVTSTNVDSKTTRLDFLFTLKPTPGN</sequence>
<comment type="caution">
    <text evidence="2">The sequence shown here is derived from an EMBL/GenBank/DDBJ whole genome shotgun (WGS) entry which is preliminary data.</text>
</comment>
<dbReference type="InterPro" id="IPR021787">
    <property type="entry name" value="DUF3352"/>
</dbReference>
<keyword evidence="3" id="KW-1185">Reference proteome</keyword>
<accession>A0A9X4MCA0</accession>
<keyword evidence="1" id="KW-0472">Membrane</keyword>